<dbReference type="PANTHER" id="PTHR30349:SF64">
    <property type="entry name" value="PROPHAGE INTEGRASE INTD-RELATED"/>
    <property type="match status" value="1"/>
</dbReference>
<gene>
    <name evidence="5" type="ORF">E6W39_24475</name>
</gene>
<organism evidence="5 6">
    <name type="scientific">Kitasatospora acidiphila</name>
    <dbReference type="NCBI Taxonomy" id="2567942"/>
    <lineage>
        <taxon>Bacteria</taxon>
        <taxon>Bacillati</taxon>
        <taxon>Actinomycetota</taxon>
        <taxon>Actinomycetes</taxon>
        <taxon>Kitasatosporales</taxon>
        <taxon>Streptomycetaceae</taxon>
        <taxon>Kitasatospora</taxon>
    </lineage>
</organism>
<keyword evidence="2" id="KW-0238">DNA-binding</keyword>
<dbReference type="Gene3D" id="1.10.150.130">
    <property type="match status" value="1"/>
</dbReference>
<dbReference type="GO" id="GO:0006310">
    <property type="term" value="P:DNA recombination"/>
    <property type="evidence" value="ECO:0007669"/>
    <property type="project" value="UniProtKB-KW"/>
</dbReference>
<dbReference type="InterPro" id="IPR011010">
    <property type="entry name" value="DNA_brk_join_enz"/>
</dbReference>
<protein>
    <submittedName>
        <fullName evidence="5">Tyrosine-type recombinase/integrase</fullName>
    </submittedName>
</protein>
<dbReference type="PANTHER" id="PTHR30349">
    <property type="entry name" value="PHAGE INTEGRASE-RELATED"/>
    <property type="match status" value="1"/>
</dbReference>
<dbReference type="InterPro" id="IPR050090">
    <property type="entry name" value="Tyrosine_recombinase_XerCD"/>
</dbReference>
<dbReference type="Pfam" id="PF00589">
    <property type="entry name" value="Phage_integrase"/>
    <property type="match status" value="1"/>
</dbReference>
<evidence type="ECO:0000313" key="6">
    <source>
        <dbReference type="Proteomes" id="UP000319103"/>
    </source>
</evidence>
<dbReference type="Proteomes" id="UP000319103">
    <property type="component" value="Unassembled WGS sequence"/>
</dbReference>
<evidence type="ECO:0000313" key="5">
    <source>
        <dbReference type="EMBL" id="TQF07546.1"/>
    </source>
</evidence>
<evidence type="ECO:0000256" key="2">
    <source>
        <dbReference type="ARBA" id="ARBA00023125"/>
    </source>
</evidence>
<dbReference type="GO" id="GO:0003677">
    <property type="term" value="F:DNA binding"/>
    <property type="evidence" value="ECO:0007669"/>
    <property type="project" value="UniProtKB-KW"/>
</dbReference>
<dbReference type="GO" id="GO:0015074">
    <property type="term" value="P:DNA integration"/>
    <property type="evidence" value="ECO:0007669"/>
    <property type="project" value="InterPro"/>
</dbReference>
<dbReference type="InterPro" id="IPR013762">
    <property type="entry name" value="Integrase-like_cat_sf"/>
</dbReference>
<comment type="caution">
    <text evidence="5">The sequence shown here is derived from an EMBL/GenBank/DDBJ whole genome shotgun (WGS) entry which is preliminary data.</text>
</comment>
<dbReference type="AlphaFoldDB" id="A0A540WET1"/>
<dbReference type="PROSITE" id="PS51898">
    <property type="entry name" value="TYR_RECOMBINASE"/>
    <property type="match status" value="1"/>
</dbReference>
<proteinExistence type="inferred from homology"/>
<evidence type="ECO:0000259" key="4">
    <source>
        <dbReference type="PROSITE" id="PS51898"/>
    </source>
</evidence>
<dbReference type="EMBL" id="VIGB01000003">
    <property type="protein sequence ID" value="TQF07546.1"/>
    <property type="molecule type" value="Genomic_DNA"/>
</dbReference>
<dbReference type="Gene3D" id="1.10.443.10">
    <property type="entry name" value="Intergrase catalytic core"/>
    <property type="match status" value="1"/>
</dbReference>
<accession>A0A540WET1</accession>
<name>A0A540WET1_9ACTN</name>
<evidence type="ECO:0000256" key="1">
    <source>
        <dbReference type="ARBA" id="ARBA00008857"/>
    </source>
</evidence>
<dbReference type="SUPFAM" id="SSF56349">
    <property type="entry name" value="DNA breaking-rejoining enzymes"/>
    <property type="match status" value="1"/>
</dbReference>
<comment type="similarity">
    <text evidence="1">Belongs to the 'phage' integrase family.</text>
</comment>
<keyword evidence="3" id="KW-0233">DNA recombination</keyword>
<feature type="domain" description="Tyr recombinase" evidence="4">
    <location>
        <begin position="216"/>
        <end position="429"/>
    </location>
</feature>
<dbReference type="OrthoDB" id="1822491at2"/>
<dbReference type="InterPro" id="IPR002104">
    <property type="entry name" value="Integrase_catalytic"/>
</dbReference>
<keyword evidence="6" id="KW-1185">Reference proteome</keyword>
<sequence length="443" mass="50118">MRQCVGAGHPWRPTGCLPRDTRAKGPALPRRALNNPRQLRSKSCGCAACLDEYPGERKKRRDCIGSWQARYRGPDGKQKAKNFTKKGDADAFLDQVRTTVRQGTYLDPKRGQMKIGDWYAKWWPTQTKKGRPTTRGRKESLWSVHVKPKWAEWPLAAVGFIDLDGWLQNEVKGYHTRKKVLELMRKMFQAAILDKRITTNPTFGIELEAPAAKHADELAPPSDEQCALIRAHLPEYYRPLLDFADETGMRWGEYTGLRLCNVDLKGATASVKEILSEDDSQLFRQPAPKTNAGFRTVPLTPVAVAAAQVMIERWKPKATQSDIEDGELHPEELLFVGPRRGVLSRHNFRRVWVQAIQDAGVARKVVNPETGRTEWWPRIHDYRHRFASRLKDAGVPEKDVQVIMGHDRGSKVTWLYTHAGPEVVESVRAALVAAGQPTLRAVS</sequence>
<evidence type="ECO:0000256" key="3">
    <source>
        <dbReference type="ARBA" id="ARBA00023172"/>
    </source>
</evidence>
<dbReference type="InterPro" id="IPR010998">
    <property type="entry name" value="Integrase_recombinase_N"/>
</dbReference>
<dbReference type="InterPro" id="IPR058717">
    <property type="entry name" value="Phage_L5_Integrase_N"/>
</dbReference>
<dbReference type="Pfam" id="PF26003">
    <property type="entry name" value="Integrase_N_phage"/>
    <property type="match status" value="1"/>
</dbReference>
<reference evidence="5 6" key="1">
    <citation type="submission" date="2019-06" db="EMBL/GenBank/DDBJ databases">
        <title>Description of Kitasatospora acidophila sp. nov. isolated from pine grove soil, and reclassification of Streptomyces novaecaesareae to Kitasatospora novaeceasareae comb. nov.</title>
        <authorList>
            <person name="Kim M.J."/>
        </authorList>
    </citation>
    <scope>NUCLEOTIDE SEQUENCE [LARGE SCALE GENOMIC DNA]</scope>
    <source>
        <strain evidence="5 6">MMS16-CNU292</strain>
    </source>
</reference>